<comment type="caution">
    <text evidence="2">The sequence shown here is derived from an EMBL/GenBank/DDBJ whole genome shotgun (WGS) entry which is preliminary data.</text>
</comment>
<dbReference type="InParanoid" id="A0A409VUL4"/>
<dbReference type="Proteomes" id="UP000284842">
    <property type="component" value="Unassembled WGS sequence"/>
</dbReference>
<dbReference type="STRING" id="181874.A0A409VUL4"/>
<feature type="region of interest" description="Disordered" evidence="1">
    <location>
        <begin position="1"/>
        <end position="24"/>
    </location>
</feature>
<feature type="compositionally biased region" description="Basic and acidic residues" evidence="1">
    <location>
        <begin position="922"/>
        <end position="933"/>
    </location>
</feature>
<feature type="compositionally biased region" description="Basic residues" evidence="1">
    <location>
        <begin position="264"/>
        <end position="277"/>
    </location>
</feature>
<dbReference type="EMBL" id="NHTK01005970">
    <property type="protein sequence ID" value="PPQ69942.1"/>
    <property type="molecule type" value="Genomic_DNA"/>
</dbReference>
<feature type="compositionally biased region" description="Low complexity" evidence="1">
    <location>
        <begin position="1016"/>
        <end position="1029"/>
    </location>
</feature>
<feature type="region of interest" description="Disordered" evidence="1">
    <location>
        <begin position="256"/>
        <end position="298"/>
    </location>
</feature>
<evidence type="ECO:0000313" key="3">
    <source>
        <dbReference type="Proteomes" id="UP000284842"/>
    </source>
</evidence>
<feature type="region of interest" description="Disordered" evidence="1">
    <location>
        <begin position="53"/>
        <end position="130"/>
    </location>
</feature>
<feature type="compositionally biased region" description="Low complexity" evidence="1">
    <location>
        <begin position="947"/>
        <end position="956"/>
    </location>
</feature>
<feature type="region of interest" description="Disordered" evidence="1">
    <location>
        <begin position="510"/>
        <end position="546"/>
    </location>
</feature>
<gene>
    <name evidence="2" type="ORF">CVT24_003692</name>
</gene>
<name>A0A409VUL4_9AGAR</name>
<protein>
    <submittedName>
        <fullName evidence="2">Uncharacterized protein</fullName>
    </submittedName>
</protein>
<feature type="region of interest" description="Disordered" evidence="1">
    <location>
        <begin position="811"/>
        <end position="831"/>
    </location>
</feature>
<evidence type="ECO:0000313" key="2">
    <source>
        <dbReference type="EMBL" id="PPQ69942.1"/>
    </source>
</evidence>
<accession>A0A409VUL4</accession>
<keyword evidence="3" id="KW-1185">Reference proteome</keyword>
<organism evidence="2 3">
    <name type="scientific">Panaeolus cyanescens</name>
    <dbReference type="NCBI Taxonomy" id="181874"/>
    <lineage>
        <taxon>Eukaryota</taxon>
        <taxon>Fungi</taxon>
        <taxon>Dikarya</taxon>
        <taxon>Basidiomycota</taxon>
        <taxon>Agaricomycotina</taxon>
        <taxon>Agaricomycetes</taxon>
        <taxon>Agaricomycetidae</taxon>
        <taxon>Agaricales</taxon>
        <taxon>Agaricineae</taxon>
        <taxon>Galeropsidaceae</taxon>
        <taxon>Panaeolus</taxon>
    </lineage>
</organism>
<sequence length="1073" mass="118538">MNSCSESYEDEGIEQPPLLFNRNNSGWLVDADMPDSSNFMNLDSDVVLSCPPSWIHSEPTDGGLEEGYSSDGSSRVGQTATSDYAGSTVAPDSEPFYPPFSSSPTEGFSSSPDHKDFTSSSQTSDGGIYCEEDAPKEHYSEDQFTSKLHDLLLVVQQEQCANTRSKRLFRAPSEASEIDTDINEIRDQFLHVDYQPYSPTRAQGDAESSANRKRKYASSGLDGTQNQTASKTSADYLPFGQYRLIKRAASYQASMFETEESRRHQLHTPSPKRRRTSIRPLGSSNIGSSSPPSPTSPFKAAAIASTRLSRAASFRRADSLRAPSLESSPTSSSCKQPLASRPAHSDEKENHPPVTYHLPQRHKLEPYTPLPPANQCAPRGAAWVPTVPSTPSFRNNRQLEGITPKPRRLTRRSEVLLGLRSPVPIIAPPKDLVWRIPLSPSAEAKVRLREYLKRERRRDKRFKNQAISDSTSTSQSQTKITWERSLGIGRKTRTSIVSWLLTVMPKDIPQENHTVRPAEPCSQSTGTSSCPSSSSSDSSVTRQFDDPESELDFTLSRLLAAPSDEQPNSCDLDKSIGTDSAHRSLSDSARRKTTSEDINEKDMLAPSFNLSDQLQHSPETRFHAVWVFLRYFWLIDYGTQSNGFDADGECVYPGEDAEEKMLRSLLIWDAAVGALALSVKLHRDFLDPLLPVYADEYLRLAPHAIGLEDFENAQRDIFSALDYTLGDTPQPIMDELWRALPSLRQLLDFGSGRQHGWAVAMNKTWDKLFACLREPDVLGFSMSLLTTVALMDSVLDSFTEQNLRQSGPVCGGSGKLAKNPGDPHGRETNLENDDDEALGVLCDIQSLLGFTDRLIRWYRVLGPYLCMSSNDPSGNIPEGHDCSKCSIHPSCALFPRRSDGRIVLPHPQTVGGPSQTPAPSDSKNEDKGKERETSQGATCQDGHDASSSRSRGTPSSVAQTRQPGRNPACNCEDSKNRMNAASRAPPVVENYAQLSSLPEFRAFKLNRDAGSGNEGGSSSQGRSRPGTSGEWMQEIPVIPRTKKQNYVRSGTQDFYIRLYKGKDKEDPEGGQKS</sequence>
<reference evidence="2 3" key="1">
    <citation type="journal article" date="2018" name="Evol. Lett.">
        <title>Horizontal gene cluster transfer increased hallucinogenic mushroom diversity.</title>
        <authorList>
            <person name="Reynolds H.T."/>
            <person name="Vijayakumar V."/>
            <person name="Gluck-Thaler E."/>
            <person name="Korotkin H.B."/>
            <person name="Matheny P.B."/>
            <person name="Slot J.C."/>
        </authorList>
    </citation>
    <scope>NUCLEOTIDE SEQUENCE [LARGE SCALE GENOMIC DNA]</scope>
    <source>
        <strain evidence="2 3">2629</strain>
    </source>
</reference>
<feature type="region of interest" description="Disordered" evidence="1">
    <location>
        <begin position="1006"/>
        <end position="1046"/>
    </location>
</feature>
<feature type="compositionally biased region" description="Low complexity" evidence="1">
    <location>
        <begin position="324"/>
        <end position="333"/>
    </location>
</feature>
<feature type="compositionally biased region" description="Low complexity" evidence="1">
    <location>
        <begin position="522"/>
        <end position="541"/>
    </location>
</feature>
<evidence type="ECO:0000256" key="1">
    <source>
        <dbReference type="SAM" id="MobiDB-lite"/>
    </source>
</evidence>
<feature type="region of interest" description="Disordered" evidence="1">
    <location>
        <begin position="902"/>
        <end position="974"/>
    </location>
</feature>
<feature type="compositionally biased region" description="Low complexity" evidence="1">
    <location>
        <begin position="91"/>
        <end position="111"/>
    </location>
</feature>
<dbReference type="OrthoDB" id="3250555at2759"/>
<feature type="compositionally biased region" description="Basic and acidic residues" evidence="1">
    <location>
        <begin position="571"/>
        <end position="600"/>
    </location>
</feature>
<feature type="region of interest" description="Disordered" evidence="1">
    <location>
        <begin position="197"/>
        <end position="229"/>
    </location>
</feature>
<feature type="region of interest" description="Disordered" evidence="1">
    <location>
        <begin position="564"/>
        <end position="600"/>
    </location>
</feature>
<feature type="compositionally biased region" description="Polar residues" evidence="1">
    <location>
        <begin position="911"/>
        <end position="921"/>
    </location>
</feature>
<proteinExistence type="predicted"/>
<feature type="compositionally biased region" description="Polar residues" evidence="1">
    <location>
        <begin position="70"/>
        <end position="85"/>
    </location>
</feature>
<dbReference type="AlphaFoldDB" id="A0A409VUL4"/>
<feature type="compositionally biased region" description="Low complexity" evidence="1">
    <location>
        <begin position="280"/>
        <end position="290"/>
    </location>
</feature>
<feature type="compositionally biased region" description="Polar residues" evidence="1">
    <location>
        <begin position="197"/>
        <end position="209"/>
    </location>
</feature>
<feature type="region of interest" description="Disordered" evidence="1">
    <location>
        <begin position="320"/>
        <end position="357"/>
    </location>
</feature>